<dbReference type="PANTHER" id="PTHR31834">
    <property type="entry name" value="INITIATION-SPECIFIC ALPHA-1,6-MANNOSYLTRANSFERASE"/>
    <property type="match status" value="1"/>
</dbReference>
<dbReference type="GO" id="GO:0000009">
    <property type="term" value="F:alpha-1,6-mannosyltransferase activity"/>
    <property type="evidence" value="ECO:0007669"/>
    <property type="project" value="InterPro"/>
</dbReference>
<reference evidence="2 3" key="1">
    <citation type="submission" date="2016-10" db="EMBL/GenBank/DDBJ databases">
        <authorList>
            <person name="de Groot N.N."/>
        </authorList>
    </citation>
    <scope>NUCLEOTIDE SEQUENCE [LARGE SCALE GENOMIC DNA]</scope>
    <source>
        <strain evidence="2 3">DSM 21228</strain>
    </source>
</reference>
<sequence length="276" mass="32066">MLDQPMIPNLAMQERIPRVIHQTYYTKNALPPPLQKNICQIQQLNPDWEYRLYDDADIETFILQHYGQDLLNTYQRIDTAYGAARADLFRYLLIYAEGGVYLDIKSTITRPLDAVLLPDDRYILSKWDDDHYYGWGLHPELAGIERGEFQQWHVIGVAGHPFLQAVIRQVLHNILHYDPNTIGVGFKGVIRTTGPIPYTLSIEALRPFHPYRQVEIEQDLGIIYSIYDSQSTDRNQNHRHISKKHYTELDIRVIAPPSNAYPPPTPTTERESRSGW</sequence>
<proteinExistence type="predicted"/>
<dbReference type="OrthoDB" id="9802987at2"/>
<dbReference type="RefSeq" id="WP_093064116.1">
    <property type="nucleotide sequence ID" value="NZ_FNQP01000001.1"/>
</dbReference>
<dbReference type="AlphaFoldDB" id="A0A1H3VE11"/>
<dbReference type="EMBL" id="FNQP01000001">
    <property type="protein sequence ID" value="SDZ72901.1"/>
    <property type="molecule type" value="Genomic_DNA"/>
</dbReference>
<protein>
    <submittedName>
        <fullName evidence="2">Glycosyltransferase sugar-binding region containing DXD motif-containing protein</fullName>
    </submittedName>
</protein>
<dbReference type="InterPro" id="IPR039367">
    <property type="entry name" value="Och1-like"/>
</dbReference>
<keyword evidence="2" id="KW-0808">Transferase</keyword>
<dbReference type="InterPro" id="IPR029044">
    <property type="entry name" value="Nucleotide-diphossugar_trans"/>
</dbReference>
<evidence type="ECO:0000256" key="1">
    <source>
        <dbReference type="SAM" id="MobiDB-lite"/>
    </source>
</evidence>
<evidence type="ECO:0000313" key="2">
    <source>
        <dbReference type="EMBL" id="SDZ72901.1"/>
    </source>
</evidence>
<dbReference type="Gene3D" id="3.90.550.20">
    <property type="match status" value="1"/>
</dbReference>
<dbReference type="STRING" id="525918.SAMN05660964_00003"/>
<dbReference type="SUPFAM" id="SSF53448">
    <property type="entry name" value="Nucleotide-diphospho-sugar transferases"/>
    <property type="match status" value="1"/>
</dbReference>
<accession>A0A1H3VE11</accession>
<dbReference type="Pfam" id="PF04488">
    <property type="entry name" value="Gly_transf_sug"/>
    <property type="match status" value="1"/>
</dbReference>
<dbReference type="Proteomes" id="UP000199397">
    <property type="component" value="Unassembled WGS sequence"/>
</dbReference>
<name>A0A1H3VE11_9GAMM</name>
<keyword evidence="3" id="KW-1185">Reference proteome</keyword>
<evidence type="ECO:0000313" key="3">
    <source>
        <dbReference type="Proteomes" id="UP000199397"/>
    </source>
</evidence>
<dbReference type="InterPro" id="IPR007577">
    <property type="entry name" value="GlycoTrfase_DXD_sugar-bd_CS"/>
</dbReference>
<dbReference type="GO" id="GO:0006487">
    <property type="term" value="P:protein N-linked glycosylation"/>
    <property type="evidence" value="ECO:0007669"/>
    <property type="project" value="TreeGrafter"/>
</dbReference>
<feature type="region of interest" description="Disordered" evidence="1">
    <location>
        <begin position="255"/>
        <end position="276"/>
    </location>
</feature>
<gene>
    <name evidence="2" type="ORF">SAMN05660964_00003</name>
</gene>
<dbReference type="PANTHER" id="PTHR31834:SF1">
    <property type="entry name" value="INITIATION-SPECIFIC ALPHA-1,6-MANNOSYLTRANSFERASE"/>
    <property type="match status" value="1"/>
</dbReference>
<organism evidence="2 3">
    <name type="scientific">Thiothrix caldifontis</name>
    <dbReference type="NCBI Taxonomy" id="525918"/>
    <lineage>
        <taxon>Bacteria</taxon>
        <taxon>Pseudomonadati</taxon>
        <taxon>Pseudomonadota</taxon>
        <taxon>Gammaproteobacteria</taxon>
        <taxon>Thiotrichales</taxon>
        <taxon>Thiotrichaceae</taxon>
        <taxon>Thiothrix</taxon>
    </lineage>
</organism>